<name>A0ABP7DYZ9_9ACTN</name>
<dbReference type="EMBL" id="BAABEP010000002">
    <property type="protein sequence ID" value="GAA3711667.1"/>
    <property type="molecule type" value="Genomic_DNA"/>
</dbReference>
<evidence type="ECO:0008006" key="4">
    <source>
        <dbReference type="Google" id="ProtNLM"/>
    </source>
</evidence>
<dbReference type="RefSeq" id="WP_345640857.1">
    <property type="nucleotide sequence ID" value="NZ_BAABEP010000002.1"/>
</dbReference>
<evidence type="ECO:0000256" key="1">
    <source>
        <dbReference type="SAM" id="SignalP"/>
    </source>
</evidence>
<comment type="caution">
    <text evidence="2">The sequence shown here is derived from an EMBL/GenBank/DDBJ whole genome shotgun (WGS) entry which is preliminary data.</text>
</comment>
<evidence type="ECO:0000313" key="3">
    <source>
        <dbReference type="Proteomes" id="UP001499884"/>
    </source>
</evidence>
<sequence length="125" mass="12977">MQTKSIGRAGIAVATIAMGAAATLAAAPAALASSPAQAPTTLAAKNTCPTWSVTGKAVNFRSGPGTGYASKGLLYRWTDSGTKLSSSGSWIKLKLDHKSKTGIKTGTTGWVHKNYLEQCVYMQLD</sequence>
<accession>A0ABP7DYZ9</accession>
<gene>
    <name evidence="2" type="ORF">GCM10023082_06850</name>
</gene>
<keyword evidence="3" id="KW-1185">Reference proteome</keyword>
<feature type="chain" id="PRO_5047481906" description="SH3b domain-containing protein" evidence="1">
    <location>
        <begin position="39"/>
        <end position="125"/>
    </location>
</feature>
<proteinExistence type="predicted"/>
<feature type="signal peptide" evidence="1">
    <location>
        <begin position="1"/>
        <end position="38"/>
    </location>
</feature>
<keyword evidence="1" id="KW-0732">Signal</keyword>
<protein>
    <recommendedName>
        <fullName evidence="4">SH3b domain-containing protein</fullName>
    </recommendedName>
</protein>
<dbReference type="Proteomes" id="UP001499884">
    <property type="component" value="Unassembled WGS sequence"/>
</dbReference>
<evidence type="ECO:0000313" key="2">
    <source>
        <dbReference type="EMBL" id="GAA3711667.1"/>
    </source>
</evidence>
<dbReference type="Gene3D" id="2.30.30.40">
    <property type="entry name" value="SH3 Domains"/>
    <property type="match status" value="1"/>
</dbReference>
<reference evidence="3" key="1">
    <citation type="journal article" date="2019" name="Int. J. Syst. Evol. Microbiol.">
        <title>The Global Catalogue of Microorganisms (GCM) 10K type strain sequencing project: providing services to taxonomists for standard genome sequencing and annotation.</title>
        <authorList>
            <consortium name="The Broad Institute Genomics Platform"/>
            <consortium name="The Broad Institute Genome Sequencing Center for Infectious Disease"/>
            <person name="Wu L."/>
            <person name="Ma J."/>
        </authorList>
    </citation>
    <scope>NUCLEOTIDE SEQUENCE [LARGE SCALE GENOMIC DNA]</scope>
    <source>
        <strain evidence="3">JCM 30846</strain>
    </source>
</reference>
<organism evidence="2 3">
    <name type="scientific">Streptomyces tremellae</name>
    <dbReference type="NCBI Taxonomy" id="1124239"/>
    <lineage>
        <taxon>Bacteria</taxon>
        <taxon>Bacillati</taxon>
        <taxon>Actinomycetota</taxon>
        <taxon>Actinomycetes</taxon>
        <taxon>Kitasatosporales</taxon>
        <taxon>Streptomycetaceae</taxon>
        <taxon>Streptomyces</taxon>
    </lineage>
</organism>